<feature type="non-terminal residue" evidence="2">
    <location>
        <position position="80"/>
    </location>
</feature>
<name>A0A9D3Y947_DREPO</name>
<feature type="region of interest" description="Disordered" evidence="1">
    <location>
        <begin position="56"/>
        <end position="80"/>
    </location>
</feature>
<keyword evidence="3" id="KW-1185">Reference proteome</keyword>
<evidence type="ECO:0000313" key="2">
    <source>
        <dbReference type="EMBL" id="KAH3696163.1"/>
    </source>
</evidence>
<reference evidence="2" key="2">
    <citation type="submission" date="2020-11" db="EMBL/GenBank/DDBJ databases">
        <authorList>
            <person name="McCartney M.A."/>
            <person name="Auch B."/>
            <person name="Kono T."/>
            <person name="Mallez S."/>
            <person name="Becker A."/>
            <person name="Gohl D.M."/>
            <person name="Silverstein K.A.T."/>
            <person name="Koren S."/>
            <person name="Bechman K.B."/>
            <person name="Herman A."/>
            <person name="Abrahante J.E."/>
            <person name="Garbe J."/>
        </authorList>
    </citation>
    <scope>NUCLEOTIDE SEQUENCE</scope>
    <source>
        <strain evidence="2">Duluth1</strain>
        <tissue evidence="2">Whole animal</tissue>
    </source>
</reference>
<gene>
    <name evidence="2" type="ORF">DPMN_083628</name>
</gene>
<proteinExistence type="predicted"/>
<organism evidence="2 3">
    <name type="scientific">Dreissena polymorpha</name>
    <name type="common">Zebra mussel</name>
    <name type="synonym">Mytilus polymorpha</name>
    <dbReference type="NCBI Taxonomy" id="45954"/>
    <lineage>
        <taxon>Eukaryota</taxon>
        <taxon>Metazoa</taxon>
        <taxon>Spiralia</taxon>
        <taxon>Lophotrochozoa</taxon>
        <taxon>Mollusca</taxon>
        <taxon>Bivalvia</taxon>
        <taxon>Autobranchia</taxon>
        <taxon>Heteroconchia</taxon>
        <taxon>Euheterodonta</taxon>
        <taxon>Imparidentia</taxon>
        <taxon>Neoheterodontei</taxon>
        <taxon>Myida</taxon>
        <taxon>Dreissenoidea</taxon>
        <taxon>Dreissenidae</taxon>
        <taxon>Dreissena</taxon>
    </lineage>
</organism>
<accession>A0A9D3Y947</accession>
<dbReference type="AlphaFoldDB" id="A0A9D3Y947"/>
<dbReference type="Proteomes" id="UP000828390">
    <property type="component" value="Unassembled WGS sequence"/>
</dbReference>
<dbReference type="EMBL" id="JAIWYP010000016">
    <property type="protein sequence ID" value="KAH3696163.1"/>
    <property type="molecule type" value="Genomic_DNA"/>
</dbReference>
<comment type="caution">
    <text evidence="2">The sequence shown here is derived from an EMBL/GenBank/DDBJ whole genome shotgun (WGS) entry which is preliminary data.</text>
</comment>
<evidence type="ECO:0000313" key="3">
    <source>
        <dbReference type="Proteomes" id="UP000828390"/>
    </source>
</evidence>
<evidence type="ECO:0000256" key="1">
    <source>
        <dbReference type="SAM" id="MobiDB-lite"/>
    </source>
</evidence>
<sequence length="80" mass="8875">MRQRGIVQELLSKIHNLSFLIKSKECLEGVRETLSSVVEQITEACPKSGGLLRKQGVAKTETPFVDDESSKENPSEYAIP</sequence>
<reference evidence="2" key="1">
    <citation type="journal article" date="2019" name="bioRxiv">
        <title>The Genome of the Zebra Mussel, Dreissena polymorpha: A Resource for Invasive Species Research.</title>
        <authorList>
            <person name="McCartney M.A."/>
            <person name="Auch B."/>
            <person name="Kono T."/>
            <person name="Mallez S."/>
            <person name="Zhang Y."/>
            <person name="Obille A."/>
            <person name="Becker A."/>
            <person name="Abrahante J.E."/>
            <person name="Garbe J."/>
            <person name="Badalamenti J.P."/>
            <person name="Herman A."/>
            <person name="Mangelson H."/>
            <person name="Liachko I."/>
            <person name="Sullivan S."/>
            <person name="Sone E.D."/>
            <person name="Koren S."/>
            <person name="Silverstein K.A.T."/>
            <person name="Beckman K.B."/>
            <person name="Gohl D.M."/>
        </authorList>
    </citation>
    <scope>NUCLEOTIDE SEQUENCE</scope>
    <source>
        <strain evidence="2">Duluth1</strain>
        <tissue evidence="2">Whole animal</tissue>
    </source>
</reference>
<protein>
    <submittedName>
        <fullName evidence="2">Uncharacterized protein</fullName>
    </submittedName>
</protein>